<sequence length="182" mass="21698">MKIFVKAPNKECQGFRQCFQRRQKAVFPKLKEEMLKEGIFIRLRIRKVFKDPTFDAKLTNIELAARSSFKAIIHRFLVKNKDGLCSCSKLSIRQLRNMGLQNIFKIPFLHLQLDFFLNNLGVVSSKQGERFHQDILTMEHRYQERRDNAIVKSNYCLFLYRTSEVLYRKKTSISFFAISNWY</sequence>
<dbReference type="PANTHER" id="PTHR46114:SF1">
    <property type="entry name" value="ZAD DOMAIN-CONTAINING PROTEIN"/>
    <property type="match status" value="1"/>
</dbReference>
<dbReference type="Proteomes" id="UP000887013">
    <property type="component" value="Unassembled WGS sequence"/>
</dbReference>
<dbReference type="EMBL" id="BMAW01109703">
    <property type="protein sequence ID" value="GFT39691.1"/>
    <property type="molecule type" value="Genomic_DNA"/>
</dbReference>
<evidence type="ECO:0000313" key="2">
    <source>
        <dbReference type="Proteomes" id="UP000887013"/>
    </source>
</evidence>
<proteinExistence type="predicted"/>
<dbReference type="OrthoDB" id="8063408at2759"/>
<keyword evidence="2" id="KW-1185">Reference proteome</keyword>
<accession>A0A8X6NY78</accession>
<organism evidence="1 2">
    <name type="scientific">Nephila pilipes</name>
    <name type="common">Giant wood spider</name>
    <name type="synonym">Nephila maculata</name>
    <dbReference type="NCBI Taxonomy" id="299642"/>
    <lineage>
        <taxon>Eukaryota</taxon>
        <taxon>Metazoa</taxon>
        <taxon>Ecdysozoa</taxon>
        <taxon>Arthropoda</taxon>
        <taxon>Chelicerata</taxon>
        <taxon>Arachnida</taxon>
        <taxon>Araneae</taxon>
        <taxon>Araneomorphae</taxon>
        <taxon>Entelegynae</taxon>
        <taxon>Araneoidea</taxon>
        <taxon>Nephilidae</taxon>
        <taxon>Nephila</taxon>
    </lineage>
</organism>
<gene>
    <name evidence="1" type="primary">20207624</name>
    <name evidence="1" type="ORF">NPIL_56011</name>
</gene>
<reference evidence="1" key="1">
    <citation type="submission" date="2020-08" db="EMBL/GenBank/DDBJ databases">
        <title>Multicomponent nature underlies the extraordinary mechanical properties of spider dragline silk.</title>
        <authorList>
            <person name="Kono N."/>
            <person name="Nakamura H."/>
            <person name="Mori M."/>
            <person name="Yoshida Y."/>
            <person name="Ohtoshi R."/>
            <person name="Malay A.D."/>
            <person name="Moran D.A.P."/>
            <person name="Tomita M."/>
            <person name="Numata K."/>
            <person name="Arakawa K."/>
        </authorList>
    </citation>
    <scope>NUCLEOTIDE SEQUENCE</scope>
</reference>
<comment type="caution">
    <text evidence="1">The sequence shown here is derived from an EMBL/GenBank/DDBJ whole genome shotgun (WGS) entry which is preliminary data.</text>
</comment>
<dbReference type="PANTHER" id="PTHR46114">
    <property type="entry name" value="APPLE DOMAIN-CONTAINING PROTEIN"/>
    <property type="match status" value="1"/>
</dbReference>
<name>A0A8X6NY78_NEPPI</name>
<dbReference type="AlphaFoldDB" id="A0A8X6NY78"/>
<evidence type="ECO:0000313" key="1">
    <source>
        <dbReference type="EMBL" id="GFT39691.1"/>
    </source>
</evidence>
<protein>
    <submittedName>
        <fullName evidence="1">Apple domain-containing protein</fullName>
    </submittedName>
</protein>